<reference evidence="4" key="1">
    <citation type="journal article" date="2019" name="Nat. Commun.">
        <title>The genome of broomcorn millet.</title>
        <authorList>
            <person name="Zou C."/>
            <person name="Miki D."/>
            <person name="Li D."/>
            <person name="Tang Q."/>
            <person name="Xiao L."/>
            <person name="Rajput S."/>
            <person name="Deng P."/>
            <person name="Jia W."/>
            <person name="Huang R."/>
            <person name="Zhang M."/>
            <person name="Sun Y."/>
            <person name="Hu J."/>
            <person name="Fu X."/>
            <person name="Schnable P.S."/>
            <person name="Li F."/>
            <person name="Zhang H."/>
            <person name="Feng B."/>
            <person name="Zhu X."/>
            <person name="Liu R."/>
            <person name="Schnable J.C."/>
            <person name="Zhu J.-K."/>
            <person name="Zhang H."/>
        </authorList>
    </citation>
    <scope>NUCLEOTIDE SEQUENCE [LARGE SCALE GENOMIC DNA]</scope>
</reference>
<accession>A0A3L6STW1</accession>
<protein>
    <recommendedName>
        <fullName evidence="2">DUF1618 domain-containing protein</fullName>
    </recommendedName>
</protein>
<sequence>MNDTLQPGSLHPPTYGNDADRADSTRPDWVLLDFRAYFADHRNATTAACKTRDGKEIQVTFFPAHRPRVSYFCVHCHGVEPSGFAWEPKVIATCGDFILLRVSIGHHCAMVYPTLNEYYVYRAGGSTGGPPSLELLPHPNPYCFRDVQVGLLSRGTDYTIAALRDDSSGFLRRGSSGFGQYDISLFHSEDKVWTAKDVFVPPEQQQQHCSIEEEGFWHKTSKVITIGGKHGTIAFVDLWNGILLYDVFREDPKLRYVPMPPQLYPSRKPNAAPSITRDIAIVKDRIKLVQVLMKITADKESHGNYYYDSWVAATWSRMANFPQEDSWSQDFKLEASDINGDTIQCIVCC</sequence>
<dbReference type="AlphaFoldDB" id="A0A3L6STW1"/>
<comment type="caution">
    <text evidence="3">The sequence shown here is derived from an EMBL/GenBank/DDBJ whole genome shotgun (WGS) entry which is preliminary data.</text>
</comment>
<dbReference type="PANTHER" id="PTHR33074:SF139">
    <property type="entry name" value="OS09G0567000 PROTEIN"/>
    <property type="match status" value="1"/>
</dbReference>
<dbReference type="EMBL" id="PQIB02000004">
    <property type="protein sequence ID" value="RLN25510.1"/>
    <property type="molecule type" value="Genomic_DNA"/>
</dbReference>
<feature type="region of interest" description="Disordered" evidence="1">
    <location>
        <begin position="1"/>
        <end position="22"/>
    </location>
</feature>
<dbReference type="Pfam" id="PF07762">
    <property type="entry name" value="DUF1618"/>
    <property type="match status" value="1"/>
</dbReference>
<name>A0A3L6STW1_PANMI</name>
<evidence type="ECO:0000313" key="3">
    <source>
        <dbReference type="EMBL" id="RLN25510.1"/>
    </source>
</evidence>
<dbReference type="InterPro" id="IPR011676">
    <property type="entry name" value="DUF1618"/>
</dbReference>
<dbReference type="PANTHER" id="PTHR33074">
    <property type="entry name" value="EXPRESSED PROTEIN-RELATED"/>
    <property type="match status" value="1"/>
</dbReference>
<evidence type="ECO:0000313" key="4">
    <source>
        <dbReference type="Proteomes" id="UP000275267"/>
    </source>
</evidence>
<proteinExistence type="predicted"/>
<evidence type="ECO:0000259" key="2">
    <source>
        <dbReference type="Pfam" id="PF07762"/>
    </source>
</evidence>
<feature type="domain" description="DUF1618" evidence="2">
    <location>
        <begin position="236"/>
        <end position="339"/>
    </location>
</feature>
<evidence type="ECO:0000256" key="1">
    <source>
        <dbReference type="SAM" id="MobiDB-lite"/>
    </source>
</evidence>
<keyword evidence="4" id="KW-1185">Reference proteome</keyword>
<dbReference type="Proteomes" id="UP000275267">
    <property type="component" value="Unassembled WGS sequence"/>
</dbReference>
<organism evidence="3 4">
    <name type="scientific">Panicum miliaceum</name>
    <name type="common">Proso millet</name>
    <name type="synonym">Broomcorn millet</name>
    <dbReference type="NCBI Taxonomy" id="4540"/>
    <lineage>
        <taxon>Eukaryota</taxon>
        <taxon>Viridiplantae</taxon>
        <taxon>Streptophyta</taxon>
        <taxon>Embryophyta</taxon>
        <taxon>Tracheophyta</taxon>
        <taxon>Spermatophyta</taxon>
        <taxon>Magnoliopsida</taxon>
        <taxon>Liliopsida</taxon>
        <taxon>Poales</taxon>
        <taxon>Poaceae</taxon>
        <taxon>PACMAD clade</taxon>
        <taxon>Panicoideae</taxon>
        <taxon>Panicodae</taxon>
        <taxon>Paniceae</taxon>
        <taxon>Panicinae</taxon>
        <taxon>Panicum</taxon>
        <taxon>Panicum sect. Panicum</taxon>
    </lineage>
</organism>
<dbReference type="OrthoDB" id="690113at2759"/>
<gene>
    <name evidence="3" type="ORF">C2845_PM07G37150</name>
</gene>